<reference evidence="1 2" key="1">
    <citation type="submission" date="2013-07" db="EMBL/GenBank/DDBJ databases">
        <title>Comparative Genomic and Metabolomic Analysis of Twelve Strains of Pseudoalteromonas luteoviolacea.</title>
        <authorList>
            <person name="Vynne N.G."/>
            <person name="Mansson M."/>
            <person name="Gram L."/>
        </authorList>
    </citation>
    <scope>NUCLEOTIDE SEQUENCE [LARGE SCALE GENOMIC DNA]</scope>
    <source>
        <strain evidence="1 2">H33</strain>
    </source>
</reference>
<comment type="caution">
    <text evidence="1">The sequence shown here is derived from an EMBL/GenBank/DDBJ whole genome shotgun (WGS) entry which is preliminary data.</text>
</comment>
<protein>
    <submittedName>
        <fullName evidence="1">Uncharacterized protein</fullName>
    </submittedName>
</protein>
<accession>A0A167AY07</accession>
<evidence type="ECO:0000313" key="2">
    <source>
        <dbReference type="Proteomes" id="UP000076503"/>
    </source>
</evidence>
<dbReference type="OrthoDB" id="7066692at2"/>
<sequence>MNNCKDVSPKDNTRSIYMIFNDFDKDVVKEIFKVAYLAGREDGLNGIYLDYSLVFEAMLAAYRR</sequence>
<organism evidence="1 2">
    <name type="scientific">Pseudoalteromonas luteoviolacea H33</name>
    <dbReference type="NCBI Taxonomy" id="1365251"/>
    <lineage>
        <taxon>Bacteria</taxon>
        <taxon>Pseudomonadati</taxon>
        <taxon>Pseudomonadota</taxon>
        <taxon>Gammaproteobacteria</taxon>
        <taxon>Alteromonadales</taxon>
        <taxon>Pseudoalteromonadaceae</taxon>
        <taxon>Pseudoalteromonas</taxon>
    </lineage>
</organism>
<dbReference type="PATRIC" id="fig|1365251.3.peg.4605"/>
<dbReference type="AlphaFoldDB" id="A0A167AY07"/>
<dbReference type="RefSeq" id="WP_063363776.1">
    <property type="nucleotide sequence ID" value="NZ_AUXZ01000123.1"/>
</dbReference>
<evidence type="ECO:0000313" key="1">
    <source>
        <dbReference type="EMBL" id="KZN45935.1"/>
    </source>
</evidence>
<gene>
    <name evidence="1" type="ORF">N476_24660</name>
</gene>
<dbReference type="EMBL" id="AUXZ01000123">
    <property type="protein sequence ID" value="KZN45935.1"/>
    <property type="molecule type" value="Genomic_DNA"/>
</dbReference>
<name>A0A167AY07_9GAMM</name>
<proteinExistence type="predicted"/>
<dbReference type="Proteomes" id="UP000076503">
    <property type="component" value="Unassembled WGS sequence"/>
</dbReference>